<protein>
    <submittedName>
        <fullName evidence="3">Heterokaryon incompatibility protein-domain-containing protein</fullName>
    </submittedName>
</protein>
<accession>A0A8K0TPC5</accession>
<dbReference type="EMBL" id="JAGPXD010000001">
    <property type="protein sequence ID" value="KAH7374907.1"/>
    <property type="molecule type" value="Genomic_DNA"/>
</dbReference>
<evidence type="ECO:0000259" key="2">
    <source>
        <dbReference type="Pfam" id="PF06985"/>
    </source>
</evidence>
<evidence type="ECO:0000256" key="1">
    <source>
        <dbReference type="SAM" id="Phobius"/>
    </source>
</evidence>
<evidence type="ECO:0000313" key="4">
    <source>
        <dbReference type="Proteomes" id="UP000813385"/>
    </source>
</evidence>
<dbReference type="OrthoDB" id="2157530at2759"/>
<keyword evidence="1" id="KW-1133">Transmembrane helix</keyword>
<sequence length="445" mass="51431">MAHVYASRLNPDEVRLLQPVSASQHGLFFRLITTPRRLARQYTAVSYTWGSDQPTESIFLDDKPFSVRPNLWACLYHLVNFPTTKGLCLWVDAICINQGDDIEKASQVRLMDETYRDADHVSVWLGLLPLGPRGTELKPSNRQNATLRVDDFDWYDHMADLTSRPYWKRFWVIQEFLLGREVMIYCGNTGMHWQQFQTLLCTTGDIDQYPSDDRDSDWATHHYDATPLIMGRHPDKHPETHQPLETLLVRHSNSLCQDPRDRIFALLGLIDPFEKRLLERFFPNYTLSEEEVLILTVSYLTQSSAGFEGHLTADSDDLFLALKVKSKAKREEILRKARTIDFPGTESVEEARRQMDLSASASDQPPHLPADFPLDVEACQAIVAMCQQVVNQGYGTFNHDGVADEIWIDEYGQFRRRRRGWWSSGKVVVLGLTFAACFWIWRKWK</sequence>
<dbReference type="InterPro" id="IPR010730">
    <property type="entry name" value="HET"/>
</dbReference>
<gene>
    <name evidence="3" type="ORF">B0T11DRAFT_269352</name>
</gene>
<dbReference type="Proteomes" id="UP000813385">
    <property type="component" value="Unassembled WGS sequence"/>
</dbReference>
<dbReference type="AlphaFoldDB" id="A0A8K0TPC5"/>
<dbReference type="InterPro" id="IPR052895">
    <property type="entry name" value="HetReg/Transcr_Mod"/>
</dbReference>
<dbReference type="PANTHER" id="PTHR24148">
    <property type="entry name" value="ANKYRIN REPEAT DOMAIN-CONTAINING PROTEIN 39 HOMOLOG-RELATED"/>
    <property type="match status" value="1"/>
</dbReference>
<evidence type="ECO:0000313" key="3">
    <source>
        <dbReference type="EMBL" id="KAH7374907.1"/>
    </source>
</evidence>
<comment type="caution">
    <text evidence="3">The sequence shown here is derived from an EMBL/GenBank/DDBJ whole genome shotgun (WGS) entry which is preliminary data.</text>
</comment>
<keyword evidence="1" id="KW-0472">Membrane</keyword>
<name>A0A8K0TPC5_9PEZI</name>
<feature type="domain" description="Heterokaryon incompatibility" evidence="2">
    <location>
        <begin position="42"/>
        <end position="175"/>
    </location>
</feature>
<dbReference type="Pfam" id="PF06985">
    <property type="entry name" value="HET"/>
    <property type="match status" value="1"/>
</dbReference>
<proteinExistence type="predicted"/>
<organism evidence="3 4">
    <name type="scientific">Plectosphaerella cucumerina</name>
    <dbReference type="NCBI Taxonomy" id="40658"/>
    <lineage>
        <taxon>Eukaryota</taxon>
        <taxon>Fungi</taxon>
        <taxon>Dikarya</taxon>
        <taxon>Ascomycota</taxon>
        <taxon>Pezizomycotina</taxon>
        <taxon>Sordariomycetes</taxon>
        <taxon>Hypocreomycetidae</taxon>
        <taxon>Glomerellales</taxon>
        <taxon>Plectosphaerellaceae</taxon>
        <taxon>Plectosphaerella</taxon>
    </lineage>
</organism>
<keyword evidence="1" id="KW-0812">Transmembrane</keyword>
<reference evidence="3" key="1">
    <citation type="journal article" date="2021" name="Nat. Commun.">
        <title>Genetic determinants of endophytism in the Arabidopsis root mycobiome.</title>
        <authorList>
            <person name="Mesny F."/>
            <person name="Miyauchi S."/>
            <person name="Thiergart T."/>
            <person name="Pickel B."/>
            <person name="Atanasova L."/>
            <person name="Karlsson M."/>
            <person name="Huettel B."/>
            <person name="Barry K.W."/>
            <person name="Haridas S."/>
            <person name="Chen C."/>
            <person name="Bauer D."/>
            <person name="Andreopoulos W."/>
            <person name="Pangilinan J."/>
            <person name="LaButti K."/>
            <person name="Riley R."/>
            <person name="Lipzen A."/>
            <person name="Clum A."/>
            <person name="Drula E."/>
            <person name="Henrissat B."/>
            <person name="Kohler A."/>
            <person name="Grigoriev I.V."/>
            <person name="Martin F.M."/>
            <person name="Hacquard S."/>
        </authorList>
    </citation>
    <scope>NUCLEOTIDE SEQUENCE</scope>
    <source>
        <strain evidence="3">MPI-CAGE-AT-0016</strain>
    </source>
</reference>
<keyword evidence="4" id="KW-1185">Reference proteome</keyword>
<dbReference type="PANTHER" id="PTHR24148:SF73">
    <property type="entry name" value="HET DOMAIN PROTEIN (AFU_ORTHOLOGUE AFUA_8G01020)"/>
    <property type="match status" value="1"/>
</dbReference>
<feature type="transmembrane region" description="Helical" evidence="1">
    <location>
        <begin position="421"/>
        <end position="441"/>
    </location>
</feature>